<feature type="region of interest" description="Disordered" evidence="1">
    <location>
        <begin position="51"/>
        <end position="71"/>
    </location>
</feature>
<gene>
    <name evidence="2" type="ORF">NDU88_002393</name>
</gene>
<protein>
    <submittedName>
        <fullName evidence="2">Uncharacterized protein</fullName>
    </submittedName>
</protein>
<name>A0AAV7TLU5_PLEWA</name>
<comment type="caution">
    <text evidence="2">The sequence shown here is derived from an EMBL/GenBank/DDBJ whole genome shotgun (WGS) entry which is preliminary data.</text>
</comment>
<evidence type="ECO:0000313" key="2">
    <source>
        <dbReference type="EMBL" id="KAJ1177131.1"/>
    </source>
</evidence>
<proteinExistence type="predicted"/>
<dbReference type="EMBL" id="JANPWB010000006">
    <property type="protein sequence ID" value="KAJ1177131.1"/>
    <property type="molecule type" value="Genomic_DNA"/>
</dbReference>
<reference evidence="2" key="1">
    <citation type="journal article" date="2022" name="bioRxiv">
        <title>Sequencing and chromosome-scale assembly of the giantPleurodeles waltlgenome.</title>
        <authorList>
            <person name="Brown T."/>
            <person name="Elewa A."/>
            <person name="Iarovenko S."/>
            <person name="Subramanian E."/>
            <person name="Araus A.J."/>
            <person name="Petzold A."/>
            <person name="Susuki M."/>
            <person name="Suzuki K.-i.T."/>
            <person name="Hayashi T."/>
            <person name="Toyoda A."/>
            <person name="Oliveira C."/>
            <person name="Osipova E."/>
            <person name="Leigh N.D."/>
            <person name="Simon A."/>
            <person name="Yun M.H."/>
        </authorList>
    </citation>
    <scope>NUCLEOTIDE SEQUENCE</scope>
    <source>
        <strain evidence="2">20211129_DDA</strain>
        <tissue evidence="2">Liver</tissue>
    </source>
</reference>
<organism evidence="2 3">
    <name type="scientific">Pleurodeles waltl</name>
    <name type="common">Iberian ribbed newt</name>
    <dbReference type="NCBI Taxonomy" id="8319"/>
    <lineage>
        <taxon>Eukaryota</taxon>
        <taxon>Metazoa</taxon>
        <taxon>Chordata</taxon>
        <taxon>Craniata</taxon>
        <taxon>Vertebrata</taxon>
        <taxon>Euteleostomi</taxon>
        <taxon>Amphibia</taxon>
        <taxon>Batrachia</taxon>
        <taxon>Caudata</taxon>
        <taxon>Salamandroidea</taxon>
        <taxon>Salamandridae</taxon>
        <taxon>Pleurodelinae</taxon>
        <taxon>Pleurodeles</taxon>
    </lineage>
</organism>
<accession>A0AAV7TLU5</accession>
<keyword evidence="3" id="KW-1185">Reference proteome</keyword>
<dbReference type="AlphaFoldDB" id="A0AAV7TLU5"/>
<evidence type="ECO:0000256" key="1">
    <source>
        <dbReference type="SAM" id="MobiDB-lite"/>
    </source>
</evidence>
<sequence>MKLWSWACRRDHRIEKRIGKDETRCPRPGACEDPGYVGSNMRAAGRGGVLEGAANGLRRGPDAGGLWWPGP</sequence>
<dbReference type="Proteomes" id="UP001066276">
    <property type="component" value="Chromosome 3_2"/>
</dbReference>
<evidence type="ECO:0000313" key="3">
    <source>
        <dbReference type="Proteomes" id="UP001066276"/>
    </source>
</evidence>